<evidence type="ECO:0000313" key="11">
    <source>
        <dbReference type="EMBL" id="TPE43801.1"/>
    </source>
</evidence>
<evidence type="ECO:0000256" key="6">
    <source>
        <dbReference type="ARBA" id="ARBA00022989"/>
    </source>
</evidence>
<keyword evidence="5 9" id="KW-0812">Transmembrane</keyword>
<keyword evidence="4 9" id="KW-0997">Cell inner membrane</keyword>
<feature type="transmembrane region" description="Helical" evidence="9">
    <location>
        <begin position="20"/>
        <end position="43"/>
    </location>
</feature>
<evidence type="ECO:0000256" key="8">
    <source>
        <dbReference type="ARBA" id="ARBA00038436"/>
    </source>
</evidence>
<dbReference type="GO" id="GO:0015740">
    <property type="term" value="P:C4-dicarboxylate transport"/>
    <property type="evidence" value="ECO:0007669"/>
    <property type="project" value="TreeGrafter"/>
</dbReference>
<gene>
    <name evidence="11" type="ORF">FJM51_23225</name>
</gene>
<dbReference type="PANTHER" id="PTHR35011">
    <property type="entry name" value="2,3-DIKETO-L-GULONATE TRAP TRANSPORTER SMALL PERMEASE PROTEIN YIAM"/>
    <property type="match status" value="1"/>
</dbReference>
<dbReference type="Pfam" id="PF04290">
    <property type="entry name" value="DctQ"/>
    <property type="match status" value="1"/>
</dbReference>
<accession>A0A501W938</accession>
<sequence>MTRATTPAWSRRFDRATLALAYAAGAGLLFMVATIATAVIMRYVAGTPLLGVNEVVQLTAVAVAMLALPYCTDERAHVRVDVLDNAIGPRGRWFGDALSRLLSGAVLSVLAWRSALKALDAWEYADTTNMLGLPIWPFYALIALGIALCVLVLAEQLLLILVTGRELE</sequence>
<comment type="caution">
    <text evidence="9">Lacks conserved residue(s) required for the propagation of feature annotation.</text>
</comment>
<keyword evidence="12" id="KW-1185">Reference proteome</keyword>
<evidence type="ECO:0000256" key="2">
    <source>
        <dbReference type="ARBA" id="ARBA00022448"/>
    </source>
</evidence>
<comment type="subcellular location">
    <subcellularLocation>
        <location evidence="1 9">Cell inner membrane</location>
        <topology evidence="1 9">Multi-pass membrane protein</topology>
    </subcellularLocation>
</comment>
<evidence type="ECO:0000256" key="5">
    <source>
        <dbReference type="ARBA" id="ARBA00022692"/>
    </source>
</evidence>
<dbReference type="PANTHER" id="PTHR35011:SF10">
    <property type="entry name" value="TRAP TRANSPORTER SMALL PERMEASE PROTEIN"/>
    <property type="match status" value="1"/>
</dbReference>
<comment type="similarity">
    <text evidence="8 9">Belongs to the TRAP transporter small permease family.</text>
</comment>
<keyword evidence="7 9" id="KW-0472">Membrane</keyword>
<evidence type="ECO:0000313" key="12">
    <source>
        <dbReference type="Proteomes" id="UP000319255"/>
    </source>
</evidence>
<feature type="domain" description="Tripartite ATP-independent periplasmic transporters DctQ component" evidence="10">
    <location>
        <begin position="31"/>
        <end position="159"/>
    </location>
</feature>
<proteinExistence type="inferred from homology"/>
<dbReference type="InterPro" id="IPR055348">
    <property type="entry name" value="DctQ"/>
</dbReference>
<dbReference type="OrthoDB" id="2877624at2"/>
<name>A0A501W938_9RHOB</name>
<evidence type="ECO:0000256" key="3">
    <source>
        <dbReference type="ARBA" id="ARBA00022475"/>
    </source>
</evidence>
<dbReference type="EMBL" id="VFRP01000082">
    <property type="protein sequence ID" value="TPE43801.1"/>
    <property type="molecule type" value="Genomic_DNA"/>
</dbReference>
<evidence type="ECO:0000256" key="7">
    <source>
        <dbReference type="ARBA" id="ARBA00023136"/>
    </source>
</evidence>
<evidence type="ECO:0000256" key="4">
    <source>
        <dbReference type="ARBA" id="ARBA00022519"/>
    </source>
</evidence>
<evidence type="ECO:0000256" key="1">
    <source>
        <dbReference type="ARBA" id="ARBA00004429"/>
    </source>
</evidence>
<evidence type="ECO:0000256" key="9">
    <source>
        <dbReference type="RuleBase" id="RU369079"/>
    </source>
</evidence>
<dbReference type="Proteomes" id="UP000319255">
    <property type="component" value="Unassembled WGS sequence"/>
</dbReference>
<keyword evidence="3" id="KW-1003">Cell membrane</keyword>
<evidence type="ECO:0000259" key="10">
    <source>
        <dbReference type="Pfam" id="PF04290"/>
    </source>
</evidence>
<protein>
    <recommendedName>
        <fullName evidence="9">TRAP transporter small permease protein</fullName>
    </recommendedName>
</protein>
<organism evidence="11 12">
    <name type="scientific">Amaricoccus solimangrovi</name>
    <dbReference type="NCBI Taxonomy" id="2589815"/>
    <lineage>
        <taxon>Bacteria</taxon>
        <taxon>Pseudomonadati</taxon>
        <taxon>Pseudomonadota</taxon>
        <taxon>Alphaproteobacteria</taxon>
        <taxon>Rhodobacterales</taxon>
        <taxon>Paracoccaceae</taxon>
        <taxon>Amaricoccus</taxon>
    </lineage>
</organism>
<comment type="caution">
    <text evidence="11">The sequence shown here is derived from an EMBL/GenBank/DDBJ whole genome shotgun (WGS) entry which is preliminary data.</text>
</comment>
<dbReference type="AlphaFoldDB" id="A0A501W938"/>
<comment type="subunit">
    <text evidence="9">The complex comprises the extracytoplasmic solute receptor protein and the two transmembrane proteins.</text>
</comment>
<dbReference type="InterPro" id="IPR007387">
    <property type="entry name" value="TRAP_DctQ"/>
</dbReference>
<dbReference type="GO" id="GO:0022857">
    <property type="term" value="F:transmembrane transporter activity"/>
    <property type="evidence" value="ECO:0007669"/>
    <property type="project" value="UniProtKB-UniRule"/>
</dbReference>
<reference evidence="11 12" key="1">
    <citation type="submission" date="2019-06" db="EMBL/GenBank/DDBJ databases">
        <title>A novel bacterium of genus Amaricoccus, isolated from marine sediment.</title>
        <authorList>
            <person name="Huang H."/>
            <person name="Mo K."/>
            <person name="Hu Y."/>
        </authorList>
    </citation>
    <scope>NUCLEOTIDE SEQUENCE [LARGE SCALE GENOMIC DNA]</scope>
    <source>
        <strain evidence="11 12">HB172011</strain>
    </source>
</reference>
<dbReference type="GO" id="GO:0005886">
    <property type="term" value="C:plasma membrane"/>
    <property type="evidence" value="ECO:0007669"/>
    <property type="project" value="UniProtKB-SubCell"/>
</dbReference>
<dbReference type="RefSeq" id="WP_140456461.1">
    <property type="nucleotide sequence ID" value="NZ_VFRP01000082.1"/>
</dbReference>
<keyword evidence="2 9" id="KW-0813">Transport</keyword>
<feature type="transmembrane region" description="Helical" evidence="9">
    <location>
        <begin position="135"/>
        <end position="162"/>
    </location>
</feature>
<keyword evidence="6 9" id="KW-1133">Transmembrane helix</keyword>
<comment type="function">
    <text evidence="9">Part of the tripartite ATP-independent periplasmic (TRAP) transport system.</text>
</comment>